<feature type="transmembrane region" description="Helical" evidence="11">
    <location>
        <begin position="26"/>
        <end position="52"/>
    </location>
</feature>
<dbReference type="EC" id="7.1.1.2" evidence="3"/>
<dbReference type="Pfam" id="PF00361">
    <property type="entry name" value="Proton_antipo_M"/>
    <property type="match status" value="1"/>
</dbReference>
<accession>A0A653C7G1</accession>
<dbReference type="GO" id="GO:0008137">
    <property type="term" value="F:NADH dehydrogenase (ubiquinone) activity"/>
    <property type="evidence" value="ECO:0007669"/>
    <property type="project" value="UniProtKB-EC"/>
</dbReference>
<dbReference type="PANTHER" id="PTHR42829:SF2">
    <property type="entry name" value="NADH-UBIQUINONE OXIDOREDUCTASE CHAIN 5"/>
    <property type="match status" value="1"/>
</dbReference>
<evidence type="ECO:0000256" key="10">
    <source>
        <dbReference type="ARBA" id="ARBA00049551"/>
    </source>
</evidence>
<evidence type="ECO:0000256" key="5">
    <source>
        <dbReference type="ARBA" id="ARBA00022692"/>
    </source>
</evidence>
<dbReference type="GO" id="GO:0016020">
    <property type="term" value="C:membrane"/>
    <property type="evidence" value="ECO:0007669"/>
    <property type="project" value="UniProtKB-SubCell"/>
</dbReference>
<keyword evidence="6" id="KW-0813">Transport</keyword>
<feature type="domain" description="NADH-Ubiquinone oxidoreductase (complex I) chain 5 N-terminal" evidence="13">
    <location>
        <begin position="21"/>
        <end position="67"/>
    </location>
</feature>
<evidence type="ECO:0000256" key="4">
    <source>
        <dbReference type="ARBA" id="ARBA00021096"/>
    </source>
</evidence>
<evidence type="ECO:0000256" key="7">
    <source>
        <dbReference type="ARBA" id="ARBA00022989"/>
    </source>
</evidence>
<feature type="transmembrane region" description="Helical" evidence="11">
    <location>
        <begin position="64"/>
        <end position="83"/>
    </location>
</feature>
<evidence type="ECO:0000256" key="6">
    <source>
        <dbReference type="ARBA" id="ARBA00022982"/>
    </source>
</evidence>
<evidence type="ECO:0000256" key="8">
    <source>
        <dbReference type="ARBA" id="ARBA00023136"/>
    </source>
</evidence>
<proteinExistence type="predicted"/>
<comment type="catalytic activity">
    <reaction evidence="10">
        <text>a ubiquinone + NADH + 5 H(+)(in) = a ubiquinol + NAD(+) + 4 H(+)(out)</text>
        <dbReference type="Rhea" id="RHEA:29091"/>
        <dbReference type="Rhea" id="RHEA-COMP:9565"/>
        <dbReference type="Rhea" id="RHEA-COMP:9566"/>
        <dbReference type="ChEBI" id="CHEBI:15378"/>
        <dbReference type="ChEBI" id="CHEBI:16389"/>
        <dbReference type="ChEBI" id="CHEBI:17976"/>
        <dbReference type="ChEBI" id="CHEBI:57540"/>
        <dbReference type="ChEBI" id="CHEBI:57945"/>
        <dbReference type="EC" id="7.1.1.2"/>
    </reaction>
</comment>
<gene>
    <name evidence="14" type="ORF">CALMAC_LOCUS6858</name>
</gene>
<dbReference type="GO" id="GO:0003954">
    <property type="term" value="F:NADH dehydrogenase activity"/>
    <property type="evidence" value="ECO:0007669"/>
    <property type="project" value="TreeGrafter"/>
</dbReference>
<evidence type="ECO:0000259" key="12">
    <source>
        <dbReference type="Pfam" id="PF00361"/>
    </source>
</evidence>
<dbReference type="GO" id="GO:0015990">
    <property type="term" value="P:electron transport coupled proton transport"/>
    <property type="evidence" value="ECO:0007669"/>
    <property type="project" value="TreeGrafter"/>
</dbReference>
<evidence type="ECO:0000256" key="9">
    <source>
        <dbReference type="ARBA" id="ARBA00031027"/>
    </source>
</evidence>
<dbReference type="GO" id="GO:0042773">
    <property type="term" value="P:ATP synthesis coupled electron transport"/>
    <property type="evidence" value="ECO:0007669"/>
    <property type="project" value="InterPro"/>
</dbReference>
<evidence type="ECO:0000313" key="14">
    <source>
        <dbReference type="EMBL" id="VEN43848.1"/>
    </source>
</evidence>
<name>A0A653C7G1_CALMS</name>
<dbReference type="Pfam" id="PF00662">
    <property type="entry name" value="Proton_antipo_N"/>
    <property type="match status" value="1"/>
</dbReference>
<keyword evidence="6" id="KW-0249">Electron transport</keyword>
<feature type="domain" description="NADH:quinone oxidoreductase/Mrp antiporter transmembrane" evidence="12">
    <location>
        <begin position="84"/>
        <end position="136"/>
    </location>
</feature>
<organism evidence="14 15">
    <name type="scientific">Callosobruchus maculatus</name>
    <name type="common">Southern cowpea weevil</name>
    <name type="synonym">Pulse bruchid</name>
    <dbReference type="NCBI Taxonomy" id="64391"/>
    <lineage>
        <taxon>Eukaryota</taxon>
        <taxon>Metazoa</taxon>
        <taxon>Ecdysozoa</taxon>
        <taxon>Arthropoda</taxon>
        <taxon>Hexapoda</taxon>
        <taxon>Insecta</taxon>
        <taxon>Pterygota</taxon>
        <taxon>Neoptera</taxon>
        <taxon>Endopterygota</taxon>
        <taxon>Coleoptera</taxon>
        <taxon>Polyphaga</taxon>
        <taxon>Cucujiformia</taxon>
        <taxon>Chrysomeloidea</taxon>
        <taxon>Chrysomelidae</taxon>
        <taxon>Bruchinae</taxon>
        <taxon>Bruchini</taxon>
        <taxon>Callosobruchus</taxon>
    </lineage>
</organism>
<dbReference type="InterPro" id="IPR003945">
    <property type="entry name" value="NU5C-like"/>
</dbReference>
<comment type="subcellular location">
    <subcellularLocation>
        <location evidence="2">Membrane</location>
        <topology evidence="2">Multi-pass membrane protein</topology>
    </subcellularLocation>
</comment>
<evidence type="ECO:0000256" key="3">
    <source>
        <dbReference type="ARBA" id="ARBA00012944"/>
    </source>
</evidence>
<dbReference type="AlphaFoldDB" id="A0A653C7G1"/>
<dbReference type="OrthoDB" id="6776564at2759"/>
<dbReference type="PANTHER" id="PTHR42829">
    <property type="entry name" value="NADH-UBIQUINONE OXIDOREDUCTASE CHAIN 5"/>
    <property type="match status" value="1"/>
</dbReference>
<evidence type="ECO:0000259" key="13">
    <source>
        <dbReference type="Pfam" id="PF00662"/>
    </source>
</evidence>
<keyword evidence="7 11" id="KW-1133">Transmembrane helix</keyword>
<dbReference type="InterPro" id="IPR001750">
    <property type="entry name" value="ND/Mrp_TM"/>
</dbReference>
<keyword evidence="5 11" id="KW-0812">Transmembrane</keyword>
<sequence>MGLKFINKNYRVIIEYEVLTLNSSSVIMVILLDWISLLFIRFVLFISSMVIYYRAEYIAEEKNLIRFILLVILFVLSIILLIISPNIISILLGWDGLGLVSYCLVIYYQNIKSYNAGILTALSNRIGDVAILMAIA</sequence>
<evidence type="ECO:0000256" key="1">
    <source>
        <dbReference type="ARBA" id="ARBA00003257"/>
    </source>
</evidence>
<protein>
    <recommendedName>
        <fullName evidence="4">NADH-ubiquinone oxidoreductase chain 5</fullName>
        <ecNumber evidence="3">7.1.1.2</ecNumber>
    </recommendedName>
    <alternativeName>
        <fullName evidence="9">NADH dehydrogenase subunit 5</fullName>
    </alternativeName>
</protein>
<dbReference type="Proteomes" id="UP000410492">
    <property type="component" value="Unassembled WGS sequence"/>
</dbReference>
<keyword evidence="8 11" id="KW-0472">Membrane</keyword>
<dbReference type="EMBL" id="CAACVG010007145">
    <property type="protein sequence ID" value="VEN43848.1"/>
    <property type="molecule type" value="Genomic_DNA"/>
</dbReference>
<evidence type="ECO:0000256" key="2">
    <source>
        <dbReference type="ARBA" id="ARBA00004141"/>
    </source>
</evidence>
<dbReference type="InterPro" id="IPR001516">
    <property type="entry name" value="Proton_antipo_N"/>
</dbReference>
<feature type="transmembrane region" description="Helical" evidence="11">
    <location>
        <begin position="89"/>
        <end position="108"/>
    </location>
</feature>
<evidence type="ECO:0000313" key="15">
    <source>
        <dbReference type="Proteomes" id="UP000410492"/>
    </source>
</evidence>
<comment type="function">
    <text evidence="1">Core subunit of the mitochondrial membrane respiratory chain NADH dehydrogenase (Complex I) that is believed to belong to the minimal assembly required for catalysis. Complex I functions in the transfer of electrons from NADH to the respiratory chain. The immediate electron acceptor for the enzyme is believed to be ubiquinone.</text>
</comment>
<evidence type="ECO:0000256" key="11">
    <source>
        <dbReference type="SAM" id="Phobius"/>
    </source>
</evidence>
<keyword evidence="15" id="KW-1185">Reference proteome</keyword>
<dbReference type="PRINTS" id="PR01434">
    <property type="entry name" value="NADHDHGNASE5"/>
</dbReference>
<reference evidence="14 15" key="1">
    <citation type="submission" date="2019-01" db="EMBL/GenBank/DDBJ databases">
        <authorList>
            <person name="Sayadi A."/>
        </authorList>
    </citation>
    <scope>NUCLEOTIDE SEQUENCE [LARGE SCALE GENOMIC DNA]</scope>
</reference>